<keyword evidence="5" id="KW-1185">Reference proteome</keyword>
<feature type="domain" description="DUF11" evidence="3">
    <location>
        <begin position="2953"/>
        <end position="3058"/>
    </location>
</feature>
<sequence length="3108" mass="318475">MTHASTAPSDHAQSQRGWRSWVAGIVAGTLIAGGFVAAGVGIQAAAAEPLAPRVSATPSQTYIAGEDVEVQLRFTSAYPADSSDPAAKQYNLSAAVTLSADVTVVSSPTLGTPKTYQAGAIVRGLGASAAACVALGLEAAPGQTAACRVPAGAQYLVFENISDLPAGAGTSHSLTLRPKADTYPAGSSLELGITAFTSGEERLVPGFPGATGTTSSGTHTSAPGRVAPEIPVNAVRIEKSEPSPEGELLRGVHTNSTTYTLRVSHTGEGDLTNTRVVDYLPAGLEYLGAGGTDHSTAANGTRPDGTEYDGSGDLAVTPAPEGGQGAWSEEESVETVALSAAEAEQLGLAGAGVYTKVTWNIGQLLGIGDPLASTGADGVKQGYSSTAGQAGYVEIRYRAAVPLFENTLDFGYEAATDGQQGSNLDNNRGRSTRHGIDGDPYAAQTMQNAAIVTAEYAGVETSDSDTASIDAVDVRLLKSVNGGVAGGSGSFEQGELARYALDISTSEYVGAAIGERPQRLVDDLGDGLCPVFPSGTAVADGSSTVAGLPNLLIGDPSDPAKIISQNLTANEWAAALQSHGVATDCAYPSPAADASSGLVGAALEGIGFDPQTGHFFLRLALNPADALAGPNQTHRVQYSAAQNESYVSNDGKQGATSSGDLVTNTAALRAGTTSIPALDGVTSASGAEAFGENDAWDDSQATLKAALSGLTKSVLKRSAGVPDAAQIQSVPGSEWVKTAGENDPFVSGDEVWYHVRVDPPAGADIRNPRLTDFLPVGTRFDESAQTDGRYDDIVVRPASDRGLGSCSPATPAEWLDTFVPNPTVQGQSLTWLLGSADCSGSSDDRFFPIDVALDIYIKVTITDVSAFGEVDLPDNLAKYQQENVNGEIFFLRDAAAIEAGHQTGLLKGILTNPRGTSGNGFNSNVDGEYTAQQDEVRFRVDLAAPEYETGDYVVWDALPVGITKHDFVGAGAGAPALELWDGTAATPLALPAGASVTAYDPGDPGRPATVAAAYAERTIVVWNLAGATVPADPARGIADRTSTDRPGLSLQYSLRIPDESQGERAALVGQRYVNDASIVSYDVTTNADSQVTHIVESPISTARATAGSNTEFGVGGDGTHDPSFVELPNVSVDKQLVSTEIAPSGTTPSDANNGTGSPRADTAIVQGELAVYDYTVTIPARTSVRDGLLTDDGVLRWTGAPNTNGRELAYHVTDAELRAAPWLPGGTAPAGFSFDQATGDLAFPSAADGFYNATDAERVFTVRLTGWIEDADASHPNRTPDLPHAKQLRNTAGFTSADATGGTQPRIIDTADVNYLEPFPTLSKSVIDPSDGVVSVNGDVKYRLTAGNGNAQNLGRPALYSAVVLDCVPADLRVDPDQFDATLDVTVEEQACRITGSAGNTRVVTTGADRTGTLITWNAGRIDGFVAAGNPVFPTLEYRATVVPDAGGGARLVNGAQLTGTTLPDRIGGESTAERRGDRITGVSATVHLSEASIVKSVTPTSAPVGASVEYTLKTTLPARANFYDATLTDTLPAGVEYVAGSARVTLDWAGAASPPAIADEPSRSGSTLNWAIDPADIRDHDKVRTITVTFSGKITTAAAAPVRNTGTFTWNTVNDDAATKQTKQDRADVTLLDPVLAISKKVDGQDTITRNPDASFEYTLNVTNTGRTPAHHIAVTDRVPAGVKVDADSITPTPSAVDAGVAAGTGGVITWQLAGPLDQQSGDGTQKSLAISYSAKFVKSGGLNGTNSGLGDTLTNTASVVSFTSFATDGREYRPSDVRDTATVTPVFPKIVLEKTATGGALARVGEPFDWTLKISNNGLGDAQTIEITDVLPANWSYVEGSAKLQLGVGAYATLPDPTTVFAAGGSTLTWSPAQTRFGLNDTTPVLPGAARSPLAGPRTATITYQAIPTAAAVQTPGVGVGVHPHVNTLAVLATDTDGSTSNHSGNYVGAKDDAQTFLAAADLEIQKRGAAKPLSAGTTGTGWTIAVQNNGPDTSEGSITVTDTTQALPTGVVVTGASGDGWTCSVPNRAANGVTDFSCARTDTTESLANGASFPTIAVAVKIAEDQAPVTVQNTATVHPGRTYDPKPENNESTASFSIVTEADLAIVKTAATALPTAGASLSWTLAPRNIGPSISVSTAEKPIRITDTVPAGMIAVADPSTASWKATVANAAKAFPATAGDTITWTYTGASLAVGAAPAITLTGTIDPNWVGGNEILNATEIVPGATTDPKESNNTSEATVTPGDRTSLGIAKVRVVNDGGVWKDAQQLGSALPEIVAGESVNYRIIVANNGPAAARNVHVVDTPPAELTFESVADENNGAWTQASGPGAGQDTFTLSGNMAPSASRSFIVTYAVDSTLPIGHDIVNWVQAFADNSTNEPKANDTNVTDRQADLAIAKSHTGDAVAGQPLAYQLVVTNNGPSTSSAQVVVTDTLPAGFSYVADTASLAFAGGAAAASAPTVSTEADGRQTLVWSGPTGAAGDLAIGETIVIDFTVQIAETVPEQHALINEAWVEGPEDKDPTNNYATDPVDVATQAEMTITKDVAPGPWVAGTDVSYTLTVRNDGPSAVQAAVRDLLPAGISLVSITGSEGWNCDDAAAACVFPLHPVGVDSTITVIGHIDSAVPTGTELVNTAELSWTDSRGGHEDDDDAAIVVETAADLVLEKSVVSAKTGDVIADPATAIAGETARFGIAVRNDGPSDVIAPLTVVDELPAGTSFVGLVGDTAAEWAAAVDPANAQLVTFTRVPADAGLAMGVKAPAIVYDVLIDAAATTGAELTNTATVSSGTPELNADNNTDTAQVLVQRTADLGITKSHDAAAVRIGDPLEFTINVTNSGPSLSSGARVVDTVPAGLTVVSAVGDAGNDWIIESVTTQPNGTTEVVASRALPLAVGEQAPALLITTEVTAAAYAEVVNVATVAPVDPAEQDPNPKNDRAEDPVTVPAQVTLITEKTAVGAFQVGKQGTFRITVENRGPTADPGPITVTDALPRGLTFHSSPDDGVVARGSTVTWTLADGLAVGERAELTLVVNVAQGAYPEVTNVVTVTTPSEVTPNSKLTDDATARVAAADGLAITGSSLGLLAALAVLLLGLGGVAAVIARRRTREA</sequence>
<gene>
    <name evidence="4" type="ORF">EDF62_2342</name>
</gene>
<feature type="transmembrane region" description="Helical" evidence="2">
    <location>
        <begin position="3080"/>
        <end position="3101"/>
    </location>
</feature>
<dbReference type="EMBL" id="SNYA01000006">
    <property type="protein sequence ID" value="TDP90694.1"/>
    <property type="molecule type" value="Genomic_DNA"/>
</dbReference>
<evidence type="ECO:0000256" key="1">
    <source>
        <dbReference type="SAM" id="MobiDB-lite"/>
    </source>
</evidence>
<reference evidence="4 5" key="1">
    <citation type="submission" date="2019-03" db="EMBL/GenBank/DDBJ databases">
        <title>Genomic analyses of the natural microbiome of Caenorhabditis elegans.</title>
        <authorList>
            <person name="Samuel B."/>
        </authorList>
    </citation>
    <scope>NUCLEOTIDE SEQUENCE [LARGE SCALE GENOMIC DNA]</scope>
    <source>
        <strain evidence="4 5">JUb18</strain>
    </source>
</reference>
<dbReference type="InterPro" id="IPR008966">
    <property type="entry name" value="Adhesion_dom_sf"/>
</dbReference>
<feature type="domain" description="DUF11" evidence="3">
    <location>
        <begin position="1964"/>
        <end position="2098"/>
    </location>
</feature>
<dbReference type="OrthoDB" id="158862at2"/>
<keyword evidence="2" id="KW-0812">Transmembrane</keyword>
<feature type="domain" description="DUF11" evidence="3">
    <location>
        <begin position="2106"/>
        <end position="2244"/>
    </location>
</feature>
<feature type="compositionally biased region" description="Polar residues" evidence="1">
    <location>
        <begin position="417"/>
        <end position="426"/>
    </location>
</feature>
<evidence type="ECO:0000259" key="3">
    <source>
        <dbReference type="Pfam" id="PF01345"/>
    </source>
</evidence>
<keyword evidence="2" id="KW-1133">Transmembrane helix</keyword>
<dbReference type="PANTHER" id="PTHR34819:SF3">
    <property type="entry name" value="CELL SURFACE PROTEIN"/>
    <property type="match status" value="1"/>
</dbReference>
<feature type="domain" description="DUF11" evidence="3">
    <location>
        <begin position="2396"/>
        <end position="2530"/>
    </location>
</feature>
<accession>A0A4R6RV87</accession>
<dbReference type="RefSeq" id="WP_133617144.1">
    <property type="nucleotide sequence ID" value="NZ_SNYA01000006.1"/>
</dbReference>
<feature type="region of interest" description="Disordered" evidence="1">
    <location>
        <begin position="291"/>
        <end position="330"/>
    </location>
</feature>
<dbReference type="NCBIfam" id="TIGR01451">
    <property type="entry name" value="B_ant_repeat"/>
    <property type="match status" value="9"/>
</dbReference>
<dbReference type="Pfam" id="PF01345">
    <property type="entry name" value="DUF11"/>
    <property type="match status" value="9"/>
</dbReference>
<feature type="domain" description="DUF11" evidence="3">
    <location>
        <begin position="2278"/>
        <end position="2388"/>
    </location>
</feature>
<feature type="domain" description="DUF11" evidence="3">
    <location>
        <begin position="2811"/>
        <end position="2939"/>
    </location>
</feature>
<dbReference type="Proteomes" id="UP000295601">
    <property type="component" value="Unassembled WGS sequence"/>
</dbReference>
<organism evidence="4 5">
    <name type="scientific">Leucobacter luti</name>
    <dbReference type="NCBI Taxonomy" id="340320"/>
    <lineage>
        <taxon>Bacteria</taxon>
        <taxon>Bacillati</taxon>
        <taxon>Actinomycetota</taxon>
        <taxon>Actinomycetes</taxon>
        <taxon>Micrococcales</taxon>
        <taxon>Microbacteriaceae</taxon>
        <taxon>Leucobacter</taxon>
    </lineage>
</organism>
<dbReference type="InterPro" id="IPR026466">
    <property type="entry name" value="Fim_isopep_form_D2_dom"/>
</dbReference>
<feature type="domain" description="DUF11" evidence="3">
    <location>
        <begin position="1637"/>
        <end position="1765"/>
    </location>
</feature>
<dbReference type="InterPro" id="IPR047589">
    <property type="entry name" value="DUF11_rpt"/>
</dbReference>
<evidence type="ECO:0000256" key="2">
    <source>
        <dbReference type="SAM" id="Phobius"/>
    </source>
</evidence>
<dbReference type="PANTHER" id="PTHR34819">
    <property type="entry name" value="LARGE CYSTEINE-RICH PERIPLASMIC PROTEIN OMCB"/>
    <property type="match status" value="1"/>
</dbReference>
<evidence type="ECO:0000313" key="4">
    <source>
        <dbReference type="EMBL" id="TDP90694.1"/>
    </source>
</evidence>
<evidence type="ECO:0000313" key="5">
    <source>
        <dbReference type="Proteomes" id="UP000295601"/>
    </source>
</evidence>
<dbReference type="NCBIfam" id="TIGR04226">
    <property type="entry name" value="RrgB_K2N_iso_D2"/>
    <property type="match status" value="1"/>
</dbReference>
<comment type="caution">
    <text evidence="4">The sequence shown here is derived from an EMBL/GenBank/DDBJ whole genome shotgun (WGS) entry which is preliminary data.</text>
</comment>
<feature type="transmembrane region" description="Helical" evidence="2">
    <location>
        <begin position="21"/>
        <end position="42"/>
    </location>
</feature>
<dbReference type="SUPFAM" id="SSF49401">
    <property type="entry name" value="Bacterial adhesins"/>
    <property type="match status" value="1"/>
</dbReference>
<name>A0A4R6RV87_9MICO</name>
<feature type="domain" description="DUF11" evidence="3">
    <location>
        <begin position="2541"/>
        <end position="2646"/>
    </location>
</feature>
<proteinExistence type="predicted"/>
<dbReference type="InterPro" id="IPR051172">
    <property type="entry name" value="Chlamydia_OmcB"/>
</dbReference>
<feature type="region of interest" description="Disordered" evidence="1">
    <location>
        <begin position="415"/>
        <end position="435"/>
    </location>
</feature>
<feature type="region of interest" description="Disordered" evidence="1">
    <location>
        <begin position="2228"/>
        <end position="2247"/>
    </location>
</feature>
<feature type="domain" description="DUF11" evidence="3">
    <location>
        <begin position="2680"/>
        <end position="2804"/>
    </location>
</feature>
<dbReference type="Gene3D" id="2.60.40.740">
    <property type="match status" value="2"/>
</dbReference>
<keyword evidence="2" id="KW-0472">Membrane</keyword>
<protein>
    <submittedName>
        <fullName evidence="4">Putative repeat protein (TIGR01451 family)/fimbrial isopeptide formation D2 family protein</fullName>
    </submittedName>
</protein>
<dbReference type="InterPro" id="IPR001434">
    <property type="entry name" value="OmcB-like_DUF11"/>
</dbReference>